<keyword evidence="1" id="KW-0812">Transmembrane</keyword>
<feature type="transmembrane region" description="Helical" evidence="1">
    <location>
        <begin position="20"/>
        <end position="42"/>
    </location>
</feature>
<sequence length="190" mass="22393">MSLKDDSMVFNCWRNDKGLFFGYFLLFMTTSIALGNTIYAYFNLQEVRGTVAAVRVNKEKFTYFEMKLNSDKRIFYQVYHSRLKEPAILTLKANDSVKFYTFNYSVKKNPAIMSVGNQSTFDYYPPFYINSDKGIFQVLYFYIYKGFLGIIFLFSSILILYNGFPIILGKQWKPKIPFYIFGAILIWILF</sequence>
<feature type="transmembrane region" description="Helical" evidence="1">
    <location>
        <begin position="172"/>
        <end position="189"/>
    </location>
</feature>
<evidence type="ECO:0000313" key="2">
    <source>
        <dbReference type="EMBL" id="RAJ20903.1"/>
    </source>
</evidence>
<dbReference type="Proteomes" id="UP000249754">
    <property type="component" value="Unassembled WGS sequence"/>
</dbReference>
<protein>
    <submittedName>
        <fullName evidence="2">Uncharacterized protein</fullName>
    </submittedName>
</protein>
<keyword evidence="1" id="KW-0472">Membrane</keyword>
<dbReference type="EMBL" id="QLLR01000046">
    <property type="protein sequence ID" value="RAJ20903.1"/>
    <property type="molecule type" value="Genomic_DNA"/>
</dbReference>
<accession>A0A327RZQ5</accession>
<organism evidence="2 3">
    <name type="scientific">Pedobacter cryoconitis</name>
    <dbReference type="NCBI Taxonomy" id="188932"/>
    <lineage>
        <taxon>Bacteria</taxon>
        <taxon>Pseudomonadati</taxon>
        <taxon>Bacteroidota</taxon>
        <taxon>Sphingobacteriia</taxon>
        <taxon>Sphingobacteriales</taxon>
        <taxon>Sphingobacteriaceae</taxon>
        <taxon>Pedobacter</taxon>
    </lineage>
</organism>
<reference evidence="2 3" key="1">
    <citation type="submission" date="2018-06" db="EMBL/GenBank/DDBJ databases">
        <title>Genomic Encyclopedia of Archaeal and Bacterial Type Strains, Phase II (KMG-II): from individual species to whole genera.</title>
        <authorList>
            <person name="Goeker M."/>
        </authorList>
    </citation>
    <scope>NUCLEOTIDE SEQUENCE [LARGE SCALE GENOMIC DNA]</scope>
    <source>
        <strain evidence="2 3">DSM 14825</strain>
    </source>
</reference>
<dbReference type="AlphaFoldDB" id="A0A327RZQ5"/>
<gene>
    <name evidence="2" type="ORF">LY11_05105</name>
</gene>
<keyword evidence="1" id="KW-1133">Transmembrane helix</keyword>
<evidence type="ECO:0000313" key="3">
    <source>
        <dbReference type="Proteomes" id="UP000249754"/>
    </source>
</evidence>
<dbReference type="RefSeq" id="WP_146610923.1">
    <property type="nucleotide sequence ID" value="NZ_QLLR01000046.1"/>
</dbReference>
<dbReference type="OrthoDB" id="9984731at2"/>
<proteinExistence type="predicted"/>
<name>A0A327RZQ5_9SPHI</name>
<evidence type="ECO:0000256" key="1">
    <source>
        <dbReference type="SAM" id="Phobius"/>
    </source>
</evidence>
<feature type="transmembrane region" description="Helical" evidence="1">
    <location>
        <begin position="139"/>
        <end position="160"/>
    </location>
</feature>
<comment type="caution">
    <text evidence="2">The sequence shown here is derived from an EMBL/GenBank/DDBJ whole genome shotgun (WGS) entry which is preliminary data.</text>
</comment>